<proteinExistence type="predicted"/>
<evidence type="ECO:0000313" key="1">
    <source>
        <dbReference type="EMBL" id="NFA44505.1"/>
    </source>
</evidence>
<evidence type="ECO:0000313" key="2">
    <source>
        <dbReference type="Proteomes" id="UP000472355"/>
    </source>
</evidence>
<protein>
    <recommendedName>
        <fullName evidence="3">Transglycosylase</fullName>
    </recommendedName>
</protein>
<name>A0A6M0SXT1_CLOBO</name>
<dbReference type="EMBL" id="SGKU01000091">
    <property type="protein sequence ID" value="NFA44505.1"/>
    <property type="molecule type" value="Genomic_DNA"/>
</dbReference>
<organism evidence="1 2">
    <name type="scientific">Clostridium botulinum</name>
    <dbReference type="NCBI Taxonomy" id="1491"/>
    <lineage>
        <taxon>Bacteria</taxon>
        <taxon>Bacillati</taxon>
        <taxon>Bacillota</taxon>
        <taxon>Clostridia</taxon>
        <taxon>Eubacteriales</taxon>
        <taxon>Clostridiaceae</taxon>
        <taxon>Clostridium</taxon>
    </lineage>
</organism>
<dbReference type="AlphaFoldDB" id="A0A6M0SXT1"/>
<accession>A0A6M0SXT1</accession>
<evidence type="ECO:0008006" key="3">
    <source>
        <dbReference type="Google" id="ProtNLM"/>
    </source>
</evidence>
<comment type="caution">
    <text evidence="1">The sequence shown here is derived from an EMBL/GenBank/DDBJ whole genome shotgun (WGS) entry which is preliminary data.</text>
</comment>
<reference evidence="1 2" key="1">
    <citation type="submission" date="2019-02" db="EMBL/GenBank/DDBJ databases">
        <title>Genome sequencing of Clostridium botulinum clinical isolates.</title>
        <authorList>
            <person name="Brunt J."/>
            <person name="Van Vliet A.H.M."/>
            <person name="Stringer S.C."/>
            <person name="Grant K.A."/>
            <person name="Carter A.C."/>
            <person name="Peck M.W."/>
        </authorList>
    </citation>
    <scope>NUCLEOTIDE SEQUENCE [LARGE SCALE GENOMIC DNA]</scope>
    <source>
        <strain evidence="1 2">H113700579</strain>
    </source>
</reference>
<dbReference type="Proteomes" id="UP000472355">
    <property type="component" value="Unassembled WGS sequence"/>
</dbReference>
<gene>
    <name evidence="1" type="ORF">EXM65_18600</name>
</gene>
<dbReference type="RefSeq" id="WP_222630213.1">
    <property type="nucleotide sequence ID" value="NZ_JACBDB010000011.1"/>
</dbReference>
<sequence>MATIKYKVIKCDECNHEFKLKPKIMKVKTINNQINGESVDRHYFLCPKCKHRYVVMYQDQKIKDNLKSMELIRQKASELKVNDIRYERLALEHNKLKQQNLNQSRAYKRVYGS</sequence>